<dbReference type="Pfam" id="PF01804">
    <property type="entry name" value="Penicil_amidase"/>
    <property type="match status" value="1"/>
</dbReference>
<dbReference type="RefSeq" id="WP_036165796.1">
    <property type="nucleotide sequence ID" value="NZ_JRKJ01000002.1"/>
</dbReference>
<proteinExistence type="inferred from homology"/>
<dbReference type="GO" id="GO:0046872">
    <property type="term" value="F:metal ion binding"/>
    <property type="evidence" value="ECO:0007669"/>
    <property type="project" value="UniProtKB-KW"/>
</dbReference>
<gene>
    <name evidence="8" type="ORF">LF41_1208</name>
</gene>
<evidence type="ECO:0000256" key="5">
    <source>
        <dbReference type="PIRSR" id="PIRSR001227-1"/>
    </source>
</evidence>
<dbReference type="InterPro" id="IPR002692">
    <property type="entry name" value="S45"/>
</dbReference>
<reference evidence="8 9" key="1">
    <citation type="submission" date="2014-09" db="EMBL/GenBank/DDBJ databases">
        <title>Genome sequences of Lysobacter dokdonensis DS-58.</title>
        <authorList>
            <person name="Kim J.F."/>
            <person name="Kwak M.-J."/>
        </authorList>
    </citation>
    <scope>NUCLEOTIDE SEQUENCE [LARGE SCALE GENOMIC DNA]</scope>
    <source>
        <strain evidence="8 9">DS-58</strain>
    </source>
</reference>
<dbReference type="STRING" id="1300345.LF41_1208"/>
<comment type="cofactor">
    <cofactor evidence="6">
        <name>Ca(2+)</name>
        <dbReference type="ChEBI" id="CHEBI:29108"/>
    </cofactor>
    <text evidence="6">Binds 1 Ca(2+) ion per dimer.</text>
</comment>
<evidence type="ECO:0000313" key="8">
    <source>
        <dbReference type="EMBL" id="KGQ20669.1"/>
    </source>
</evidence>
<dbReference type="InterPro" id="IPR029055">
    <property type="entry name" value="Ntn_hydrolases_N"/>
</dbReference>
<comment type="subunit">
    <text evidence="4">Heterodimer of an alpha subunit and a beta subunit processed from the same precursor.</text>
</comment>
<dbReference type="InterPro" id="IPR043147">
    <property type="entry name" value="Penicillin_amidase_A-knob"/>
</dbReference>
<organism evidence="8 9">
    <name type="scientific">Lysobacter dokdonensis DS-58</name>
    <dbReference type="NCBI Taxonomy" id="1300345"/>
    <lineage>
        <taxon>Bacteria</taxon>
        <taxon>Pseudomonadati</taxon>
        <taxon>Pseudomonadota</taxon>
        <taxon>Gammaproteobacteria</taxon>
        <taxon>Lysobacterales</taxon>
        <taxon>Lysobacteraceae</taxon>
        <taxon>Noviluteimonas</taxon>
    </lineage>
</organism>
<feature type="binding site" evidence="6">
    <location>
        <position position="336"/>
    </location>
    <ligand>
        <name>Ca(2+)</name>
        <dbReference type="ChEBI" id="CHEBI:29108"/>
    </ligand>
</feature>
<keyword evidence="9" id="KW-1185">Reference proteome</keyword>
<evidence type="ECO:0000256" key="2">
    <source>
        <dbReference type="ARBA" id="ARBA00022801"/>
    </source>
</evidence>
<dbReference type="OrthoDB" id="9760084at2"/>
<dbReference type="EMBL" id="JRKJ01000002">
    <property type="protein sequence ID" value="KGQ20669.1"/>
    <property type="molecule type" value="Genomic_DNA"/>
</dbReference>
<evidence type="ECO:0000256" key="7">
    <source>
        <dbReference type="SAM" id="MobiDB-lite"/>
    </source>
</evidence>
<protein>
    <submittedName>
        <fullName evidence="8">Penicillin acylase II</fullName>
    </submittedName>
</protein>
<dbReference type="Gene3D" id="2.30.120.10">
    <property type="match status" value="1"/>
</dbReference>
<feature type="active site" description="Nucleophile" evidence="5">
    <location>
        <position position="257"/>
    </location>
</feature>
<dbReference type="InterPro" id="IPR023343">
    <property type="entry name" value="Penicillin_amidase_dom1"/>
</dbReference>
<dbReference type="PANTHER" id="PTHR34218:SF4">
    <property type="entry name" value="ACYL-HOMOSERINE LACTONE ACYLASE QUIP"/>
    <property type="match status" value="1"/>
</dbReference>
<dbReference type="AlphaFoldDB" id="A0A0A2X649"/>
<feature type="region of interest" description="Disordered" evidence="7">
    <location>
        <begin position="706"/>
        <end position="725"/>
    </location>
</feature>
<sequence length="789" mass="86114">MLRWIVRIVWALLALFVIALLAAWIAMRASLPQLDGTQSLPGLSAPVTIQRDALGVVTIDAANETDALRALGFVHAQERFFEMDLMRRSAAGELSGLFGEVALGVDKAARVHRMRSRVRERLNEIAGDRRAQIDAYTAGVNAGLQALSVRPWAYLVLRQQPQPWRAEDTPLVGYAMYFDLQDAANKRELALWKLQAHVPPALYALIAHGGSSWDAPLTGPPTGDATLPGPDEANLRDLPVPFLAATHPLPDPPAIGSNNFAVSGDATRDGRAILANDMHLSLRAPNIWFRARLRYPDPRAEEGRVDITGATLPGMPAMVVGSNGHVAWGFTNGYIDNADWGRLVKCGTARYRIGGECVPLQVHRERIEVAGAAPVDIDVEESPWGPVLADAENGDALALRWSAHLPGSLRLAFMDMAYARNLDDALARADRAAIPAQNLLIADKRDIAWRIIGPLPQRAAGCDAPMADAGACTPWALRRDASPVVARPTSARLWSANARTVQDRPGAARLYDGNTWLGVRARRIRDDLFARPQFDEKSLLEIQLDDRAVFLERWWRLMQAQSKAPGTPALHALAGASQKWEGHAAPSSVSFRIVRAWRRAVHARIADGLTAPAQAELGQDFAMPSMPNLEGVAWPMVTQRPTHLLPRRYKSWGELFEDAAKEVRADLESDGPLAERTWGEANAARICHPLARALFFARPMLCMPSDPLPGDGTTPRAQSPDNGASERMVVAPGHEEDGIFHMPGGQSGHPLSPFWGAGHEDWVEGRPTPFLPGPTAHTLTLQPRDFVGD</sequence>
<dbReference type="PANTHER" id="PTHR34218">
    <property type="entry name" value="PEPTIDASE S45 PENICILLIN AMIDASE"/>
    <property type="match status" value="1"/>
</dbReference>
<dbReference type="CDD" id="cd03747">
    <property type="entry name" value="Ntn_PGA_like"/>
    <property type="match status" value="1"/>
</dbReference>
<keyword evidence="2" id="KW-0378">Hydrolase</keyword>
<dbReference type="InterPro" id="IPR043146">
    <property type="entry name" value="Penicillin_amidase_N_B-knob"/>
</dbReference>
<dbReference type="Gene3D" id="1.10.439.10">
    <property type="entry name" value="Penicillin Amidohydrolase, domain 1"/>
    <property type="match status" value="1"/>
</dbReference>
<dbReference type="MEROPS" id="S45.003"/>
<evidence type="ECO:0000256" key="1">
    <source>
        <dbReference type="ARBA" id="ARBA00006586"/>
    </source>
</evidence>
<dbReference type="PATRIC" id="fig|1300345.3.peg.508"/>
<feature type="binding site" evidence="6">
    <location>
        <position position="188"/>
    </location>
    <ligand>
        <name>Ca(2+)</name>
        <dbReference type="ChEBI" id="CHEBI:29108"/>
    </ligand>
</feature>
<evidence type="ECO:0000256" key="3">
    <source>
        <dbReference type="ARBA" id="ARBA00023145"/>
    </source>
</evidence>
<evidence type="ECO:0000256" key="4">
    <source>
        <dbReference type="ARBA" id="ARBA00038735"/>
    </source>
</evidence>
<dbReference type="Gene3D" id="1.10.1400.10">
    <property type="match status" value="1"/>
</dbReference>
<evidence type="ECO:0000313" key="9">
    <source>
        <dbReference type="Proteomes" id="UP000030518"/>
    </source>
</evidence>
<name>A0A0A2X649_9GAMM</name>
<evidence type="ECO:0000256" key="6">
    <source>
        <dbReference type="PIRSR" id="PIRSR001227-2"/>
    </source>
</evidence>
<keyword evidence="3" id="KW-0865">Zymogen</keyword>
<dbReference type="Proteomes" id="UP000030518">
    <property type="component" value="Unassembled WGS sequence"/>
</dbReference>
<accession>A0A0A2X649</accession>
<keyword evidence="6" id="KW-0479">Metal-binding</keyword>
<comment type="similarity">
    <text evidence="1">Belongs to the peptidase S45 family.</text>
</comment>
<dbReference type="InterPro" id="IPR014395">
    <property type="entry name" value="Pen/GL7ACA/AHL_acylase"/>
</dbReference>
<dbReference type="GO" id="GO:0016811">
    <property type="term" value="F:hydrolase activity, acting on carbon-nitrogen (but not peptide) bonds, in linear amides"/>
    <property type="evidence" value="ECO:0007669"/>
    <property type="project" value="InterPro"/>
</dbReference>
<dbReference type="SUPFAM" id="SSF56235">
    <property type="entry name" value="N-terminal nucleophile aminohydrolases (Ntn hydrolases)"/>
    <property type="match status" value="1"/>
</dbReference>
<keyword evidence="6" id="KW-0106">Calcium</keyword>
<dbReference type="Gene3D" id="3.60.20.10">
    <property type="entry name" value="Glutamine Phosphoribosylpyrophosphate, subunit 1, domain 1"/>
    <property type="match status" value="1"/>
</dbReference>
<feature type="binding site" evidence="6">
    <location>
        <position position="339"/>
    </location>
    <ligand>
        <name>Ca(2+)</name>
        <dbReference type="ChEBI" id="CHEBI:29108"/>
    </ligand>
</feature>
<dbReference type="GO" id="GO:0017000">
    <property type="term" value="P:antibiotic biosynthetic process"/>
    <property type="evidence" value="ECO:0007669"/>
    <property type="project" value="InterPro"/>
</dbReference>
<dbReference type="eggNOG" id="COG2366">
    <property type="taxonomic scope" value="Bacteria"/>
</dbReference>
<dbReference type="PIRSF" id="PIRSF001227">
    <property type="entry name" value="Pen_acylase"/>
    <property type="match status" value="1"/>
</dbReference>
<comment type="caution">
    <text evidence="8">The sequence shown here is derived from an EMBL/GenBank/DDBJ whole genome shotgun (WGS) entry which is preliminary data.</text>
</comment>